<dbReference type="EMBL" id="JABELV010000001">
    <property type="protein sequence ID" value="KAG7580046.1"/>
    <property type="molecule type" value="Genomic_DNA"/>
</dbReference>
<dbReference type="GO" id="GO:0005674">
    <property type="term" value="C:transcription factor TFIIF complex"/>
    <property type="evidence" value="ECO:0007669"/>
    <property type="project" value="InterPro"/>
</dbReference>
<evidence type="ECO:0000259" key="2">
    <source>
        <dbReference type="Pfam" id="PF02270"/>
    </source>
</evidence>
<comment type="caution">
    <text evidence="3">The sequence shown here is derived from an EMBL/GenBank/DDBJ whole genome shotgun (WGS) entry which is preliminary data.</text>
</comment>
<feature type="domain" description="TFIIF beta subunit HTH" evidence="2">
    <location>
        <begin position="247"/>
        <end position="309"/>
    </location>
</feature>
<feature type="region of interest" description="Disordered" evidence="1">
    <location>
        <begin position="314"/>
        <end position="396"/>
    </location>
</feature>
<feature type="compositionally biased region" description="Acidic residues" evidence="1">
    <location>
        <begin position="341"/>
        <end position="355"/>
    </location>
</feature>
<proteinExistence type="predicted"/>
<accession>A0A8K0NR74</accession>
<dbReference type="Pfam" id="PF02270">
    <property type="entry name" value="TFIIF_beta"/>
    <property type="match status" value="1"/>
</dbReference>
<dbReference type="GO" id="GO:0006367">
    <property type="term" value="P:transcription initiation at RNA polymerase II promoter"/>
    <property type="evidence" value="ECO:0007669"/>
    <property type="project" value="InterPro"/>
</dbReference>
<keyword evidence="4" id="KW-1185">Reference proteome</keyword>
<gene>
    <name evidence="3" type="ORF">FFLO_00017</name>
</gene>
<reference evidence="3" key="1">
    <citation type="submission" date="2020-04" db="EMBL/GenBank/DDBJ databases">
        <title>Analysis of mating type loci in Filobasidium floriforme.</title>
        <authorList>
            <person name="Nowrousian M."/>
        </authorList>
    </citation>
    <scope>NUCLEOTIDE SEQUENCE</scope>
    <source>
        <strain evidence="3">CBS 6242</strain>
    </source>
</reference>
<dbReference type="Gene3D" id="1.10.10.10">
    <property type="entry name" value="Winged helix-like DNA-binding domain superfamily/Winged helix DNA-binding domain"/>
    <property type="match status" value="1"/>
</dbReference>
<dbReference type="Proteomes" id="UP000812966">
    <property type="component" value="Unassembled WGS sequence"/>
</dbReference>
<feature type="compositionally biased region" description="Acidic residues" evidence="1">
    <location>
        <begin position="377"/>
        <end position="396"/>
    </location>
</feature>
<dbReference type="PANTHER" id="PTHR10445">
    <property type="entry name" value="GENERAL TRANSCRIPTION FACTOR IIF SUBUNIT 2"/>
    <property type="match status" value="1"/>
</dbReference>
<dbReference type="SUPFAM" id="SSF46785">
    <property type="entry name" value="Winged helix' DNA-binding domain"/>
    <property type="match status" value="1"/>
</dbReference>
<sequence length="396" mass="45053">MADMEVDEPIVERDEEDVEGDEVEGLDVGEADDAVKFVEDEEFNSRTVDADVAWLLKIPNDLYERLAPIKVTDEAKEVAKLRYYSDGTFAFILPNEEAREQPVASSSKTPASQTASGTEQEEKEITYDFRENVIPAKSSKWMYYEDERKHRYSGRTTERARPRLVSKVGREFTLARKMSAAASTRALKEANLRELQKKKRTQLIGDTNLTKAQQNILAGGGQLESGIMRKATEKKLEKKPVKERAYRILAQNLQDILYEEFNRYKYWKMNTLQERLQQPTSWIRQNLKAIAVREETGPYQNYWRLQDKFSAAQGEAEDVGGAPENQDYSDAALMAIKNEQVDEADGDGDMDEEDEDRKPIIGQDGQARSASQIDIAELSDAEDDGDEDSDMEEVDT</sequence>
<evidence type="ECO:0000313" key="3">
    <source>
        <dbReference type="EMBL" id="KAG7580046.1"/>
    </source>
</evidence>
<dbReference type="InterPro" id="IPR036388">
    <property type="entry name" value="WH-like_DNA-bd_sf"/>
</dbReference>
<feature type="region of interest" description="Disordered" evidence="1">
    <location>
        <begin position="99"/>
        <end position="123"/>
    </location>
</feature>
<name>A0A8K0NR74_9TREE</name>
<evidence type="ECO:0000313" key="4">
    <source>
        <dbReference type="Proteomes" id="UP000812966"/>
    </source>
</evidence>
<feature type="compositionally biased region" description="Polar residues" evidence="1">
    <location>
        <begin position="103"/>
        <end position="118"/>
    </location>
</feature>
<protein>
    <recommendedName>
        <fullName evidence="2">TFIIF beta subunit HTH domain-containing protein</fullName>
    </recommendedName>
</protein>
<evidence type="ECO:0000256" key="1">
    <source>
        <dbReference type="SAM" id="MobiDB-lite"/>
    </source>
</evidence>
<dbReference type="InterPro" id="IPR003196">
    <property type="entry name" value="TFIIF_beta"/>
</dbReference>
<feature type="region of interest" description="Disordered" evidence="1">
    <location>
        <begin position="1"/>
        <end position="23"/>
    </location>
</feature>
<dbReference type="PANTHER" id="PTHR10445:SF0">
    <property type="entry name" value="GENERAL TRANSCRIPTION FACTOR IIF SUBUNIT 2"/>
    <property type="match status" value="1"/>
</dbReference>
<dbReference type="InterPro" id="IPR036390">
    <property type="entry name" value="WH_DNA-bd_sf"/>
</dbReference>
<dbReference type="InterPro" id="IPR040450">
    <property type="entry name" value="TFIIF_beta_HTH"/>
</dbReference>
<organism evidence="3 4">
    <name type="scientific">Filobasidium floriforme</name>
    <dbReference type="NCBI Taxonomy" id="5210"/>
    <lineage>
        <taxon>Eukaryota</taxon>
        <taxon>Fungi</taxon>
        <taxon>Dikarya</taxon>
        <taxon>Basidiomycota</taxon>
        <taxon>Agaricomycotina</taxon>
        <taxon>Tremellomycetes</taxon>
        <taxon>Filobasidiales</taxon>
        <taxon>Filobasidiaceae</taxon>
        <taxon>Filobasidium</taxon>
    </lineage>
</organism>
<dbReference type="AlphaFoldDB" id="A0A8K0NR74"/>